<feature type="domain" description="MAM" evidence="2">
    <location>
        <begin position="349"/>
        <end position="443"/>
    </location>
</feature>
<dbReference type="GO" id="GO:0016020">
    <property type="term" value="C:membrane"/>
    <property type="evidence" value="ECO:0007669"/>
    <property type="project" value="InterPro"/>
</dbReference>
<evidence type="ECO:0000313" key="4">
    <source>
        <dbReference type="Proteomes" id="UP000596742"/>
    </source>
</evidence>
<dbReference type="AlphaFoldDB" id="A0A8B6BXQ8"/>
<organism evidence="3 4">
    <name type="scientific">Mytilus galloprovincialis</name>
    <name type="common">Mediterranean mussel</name>
    <dbReference type="NCBI Taxonomy" id="29158"/>
    <lineage>
        <taxon>Eukaryota</taxon>
        <taxon>Metazoa</taxon>
        <taxon>Spiralia</taxon>
        <taxon>Lophotrochozoa</taxon>
        <taxon>Mollusca</taxon>
        <taxon>Bivalvia</taxon>
        <taxon>Autobranchia</taxon>
        <taxon>Pteriomorphia</taxon>
        <taxon>Mytilida</taxon>
        <taxon>Mytiloidea</taxon>
        <taxon>Mytilidae</taxon>
        <taxon>Mytilinae</taxon>
        <taxon>Mytilus</taxon>
    </lineage>
</organism>
<accession>A0A8B6BXQ8</accession>
<sequence length="443" mass="48899">CVVFLFINLSTTDGGLTCLSCKHVVQPGDCFKLATCGDHEQCYLRRYVTSSGTTWYDVGCLDNTKCAAISGLPKTVRPTTVGNSRTLPPSIIGKRQDEVNMTQLPIMARHTLPPSIIGKRQDADGETTLCEHCCNSSTICNTGGYCGSLSLSNPGPICYSCKEAQTADSCDQIVQCGEDEKCFIGQVFNRLSQEKRWTHGCKSNKTCAYTQGKRDTDDGNSQVCEECCEDHLCNNVCTNFVDWNAPFVPTTSSLKTDAITAMSTLDIIKTTLPTTKTTTLPTTKTTTLPTTKTTALQTTKTIIPTTKTTTMPTTEIQTTKTPTTNKRTTMPTTTTTTLPTTTLNPVVMVNCDFEDGLCNWHQDKMDDGDWRIHSGPTATDKTGPDSDHTLGSEKGHYLYIEASDMNYQNYVRMLSDNIAWPQRTCLTFWYHMYGHFIASLMFI</sequence>
<name>A0A8B6BXQ8_MYTGA</name>
<evidence type="ECO:0000313" key="3">
    <source>
        <dbReference type="EMBL" id="VDH96692.1"/>
    </source>
</evidence>
<dbReference type="EMBL" id="UYJE01000808">
    <property type="protein sequence ID" value="VDH96692.1"/>
    <property type="molecule type" value="Genomic_DNA"/>
</dbReference>
<dbReference type="InterPro" id="IPR045860">
    <property type="entry name" value="Snake_toxin-like_sf"/>
</dbReference>
<gene>
    <name evidence="3" type="ORF">MGAL_10B063388</name>
</gene>
<dbReference type="PROSITE" id="PS50060">
    <property type="entry name" value="MAM_2"/>
    <property type="match status" value="1"/>
</dbReference>
<dbReference type="PANTHER" id="PTHR23282:SF101">
    <property type="entry name" value="MAM DOMAIN-CONTAINING PROTEIN"/>
    <property type="match status" value="1"/>
</dbReference>
<evidence type="ECO:0000256" key="1">
    <source>
        <dbReference type="SAM" id="MobiDB-lite"/>
    </source>
</evidence>
<reference evidence="3" key="1">
    <citation type="submission" date="2018-11" db="EMBL/GenBank/DDBJ databases">
        <authorList>
            <person name="Alioto T."/>
            <person name="Alioto T."/>
        </authorList>
    </citation>
    <scope>NUCLEOTIDE SEQUENCE</scope>
</reference>
<dbReference type="InterPro" id="IPR000998">
    <property type="entry name" value="MAM_dom"/>
</dbReference>
<keyword evidence="4" id="KW-1185">Reference proteome</keyword>
<proteinExistence type="predicted"/>
<dbReference type="Pfam" id="PF00629">
    <property type="entry name" value="MAM"/>
    <property type="match status" value="1"/>
</dbReference>
<dbReference type="Gene3D" id="2.60.120.200">
    <property type="match status" value="1"/>
</dbReference>
<dbReference type="CDD" id="cd06263">
    <property type="entry name" value="MAM"/>
    <property type="match status" value="1"/>
</dbReference>
<feature type="non-terminal residue" evidence="3">
    <location>
        <position position="1"/>
    </location>
</feature>
<dbReference type="SUPFAM" id="SSF49899">
    <property type="entry name" value="Concanavalin A-like lectins/glucanases"/>
    <property type="match status" value="1"/>
</dbReference>
<protein>
    <recommendedName>
        <fullName evidence="2">MAM domain-containing protein</fullName>
    </recommendedName>
</protein>
<dbReference type="InterPro" id="IPR013320">
    <property type="entry name" value="ConA-like_dom_sf"/>
</dbReference>
<comment type="caution">
    <text evidence="3">The sequence shown here is derived from an EMBL/GenBank/DDBJ whole genome shotgun (WGS) entry which is preliminary data.</text>
</comment>
<dbReference type="InterPro" id="IPR051560">
    <property type="entry name" value="MAM_domain-containing"/>
</dbReference>
<dbReference type="Proteomes" id="UP000596742">
    <property type="component" value="Unassembled WGS sequence"/>
</dbReference>
<dbReference type="SUPFAM" id="SSF57302">
    <property type="entry name" value="Snake toxin-like"/>
    <property type="match status" value="1"/>
</dbReference>
<feature type="region of interest" description="Disordered" evidence="1">
    <location>
        <begin position="312"/>
        <end position="339"/>
    </location>
</feature>
<dbReference type="OrthoDB" id="412155at2759"/>
<dbReference type="PANTHER" id="PTHR23282">
    <property type="entry name" value="APICAL ENDOSOMAL GLYCOPROTEIN PRECURSOR"/>
    <property type="match status" value="1"/>
</dbReference>
<evidence type="ECO:0000259" key="2">
    <source>
        <dbReference type="PROSITE" id="PS50060"/>
    </source>
</evidence>